<evidence type="ECO:0000256" key="1">
    <source>
        <dbReference type="SAM" id="Phobius"/>
    </source>
</evidence>
<reference evidence="3 4" key="1">
    <citation type="journal article" date="2016" name="Int. J. Syst. Evol. Microbiol.">
        <title>Peptococcus simiae sp. nov., isolated from rhesus macaque faeces and emended description of the genus Peptococcus.</title>
        <authorList>
            <person name="Shkoporov A.N."/>
            <person name="Efimov B.A."/>
            <person name="Kondova I."/>
            <person name="Ouwerling B."/>
            <person name="Chaplin A.V."/>
            <person name="Shcherbakova V.A."/>
            <person name="Langermans J.A.M."/>
        </authorList>
    </citation>
    <scope>NUCLEOTIDE SEQUENCE [LARGE SCALE GENOMIC DNA]</scope>
    <source>
        <strain evidence="3 4">M108</strain>
    </source>
</reference>
<name>A0ABW9GYY6_9FIRM</name>
<gene>
    <name evidence="3" type="ORF">ACKQTC_04060</name>
</gene>
<keyword evidence="1" id="KW-0812">Transmembrane</keyword>
<keyword evidence="1" id="KW-1133">Transmembrane helix</keyword>
<feature type="transmembrane region" description="Helical" evidence="1">
    <location>
        <begin position="35"/>
        <end position="53"/>
    </location>
</feature>
<feature type="transmembrane region" description="Helical" evidence="1">
    <location>
        <begin position="136"/>
        <end position="155"/>
    </location>
</feature>
<feature type="transmembrane region" description="Helical" evidence="1">
    <location>
        <begin position="161"/>
        <end position="180"/>
    </location>
</feature>
<dbReference type="InterPro" id="IPR052710">
    <property type="entry name" value="CAAX_protease"/>
</dbReference>
<feature type="transmembrane region" description="Helical" evidence="1">
    <location>
        <begin position="12"/>
        <end position="29"/>
    </location>
</feature>
<keyword evidence="4" id="KW-1185">Reference proteome</keyword>
<dbReference type="EMBL" id="JBJUVG010000004">
    <property type="protein sequence ID" value="MFM9413537.1"/>
    <property type="molecule type" value="Genomic_DNA"/>
</dbReference>
<organism evidence="3 4">
    <name type="scientific">Peptococcus simiae</name>
    <dbReference type="NCBI Taxonomy" id="1643805"/>
    <lineage>
        <taxon>Bacteria</taxon>
        <taxon>Bacillati</taxon>
        <taxon>Bacillota</taxon>
        <taxon>Clostridia</taxon>
        <taxon>Eubacteriales</taxon>
        <taxon>Peptococcaceae</taxon>
        <taxon>Peptococcus</taxon>
    </lineage>
</organism>
<keyword evidence="1" id="KW-0472">Membrane</keyword>
<feature type="transmembrane region" description="Helical" evidence="1">
    <location>
        <begin position="74"/>
        <end position="92"/>
    </location>
</feature>
<dbReference type="EC" id="3.4.-.-" evidence="3"/>
<protein>
    <submittedName>
        <fullName evidence="3">CPBP family intramembrane glutamic endopeptidase</fullName>
        <ecNumber evidence="3">3.4.-.-</ecNumber>
    </submittedName>
</protein>
<accession>A0ABW9GYY6</accession>
<dbReference type="GO" id="GO:0016787">
    <property type="term" value="F:hydrolase activity"/>
    <property type="evidence" value="ECO:0007669"/>
    <property type="project" value="UniProtKB-KW"/>
</dbReference>
<dbReference type="Proteomes" id="UP001631949">
    <property type="component" value="Unassembled WGS sequence"/>
</dbReference>
<comment type="caution">
    <text evidence="3">The sequence shown here is derived from an EMBL/GenBank/DDBJ whole genome shotgun (WGS) entry which is preliminary data.</text>
</comment>
<evidence type="ECO:0000313" key="4">
    <source>
        <dbReference type="Proteomes" id="UP001631949"/>
    </source>
</evidence>
<evidence type="ECO:0000259" key="2">
    <source>
        <dbReference type="Pfam" id="PF02517"/>
    </source>
</evidence>
<sequence>MYRLYQKDEVAFALVWIAIYCLVSIPIRGRLGDQSPYMLIALALIAAGLTVFIRKHRLQGRYGLDHWPRHTARFLYFIPVWILVTGNLWGGISLAYTGLYQVCAVLSMLLIGYIEEVIFRGFLFKGMLPKDGPGKSIIIVAITFGIGHIVNLFAGQANLETIAQVCFAIAWGFIMTVTFYKSQSLLPCILAHGLIDAFSTFSRENPVMEWAYIIATIFIALVYCSYLLRLPDTGKALPEK</sequence>
<evidence type="ECO:0000313" key="3">
    <source>
        <dbReference type="EMBL" id="MFM9413537.1"/>
    </source>
</evidence>
<keyword evidence="3" id="KW-0378">Hydrolase</keyword>
<dbReference type="RefSeq" id="WP_408977156.1">
    <property type="nucleotide sequence ID" value="NZ_JBJUVG010000004.1"/>
</dbReference>
<dbReference type="PANTHER" id="PTHR36435">
    <property type="entry name" value="SLR1288 PROTEIN"/>
    <property type="match status" value="1"/>
</dbReference>
<dbReference type="PANTHER" id="PTHR36435:SF1">
    <property type="entry name" value="CAAX AMINO TERMINAL PROTEASE FAMILY PROTEIN"/>
    <property type="match status" value="1"/>
</dbReference>
<dbReference type="Pfam" id="PF02517">
    <property type="entry name" value="Rce1-like"/>
    <property type="match status" value="1"/>
</dbReference>
<feature type="domain" description="CAAX prenyl protease 2/Lysostaphin resistance protein A-like" evidence="2">
    <location>
        <begin position="104"/>
        <end position="198"/>
    </location>
</feature>
<feature type="transmembrane region" description="Helical" evidence="1">
    <location>
        <begin position="210"/>
        <end position="228"/>
    </location>
</feature>
<dbReference type="InterPro" id="IPR003675">
    <property type="entry name" value="Rce1/LyrA-like_dom"/>
</dbReference>
<proteinExistence type="predicted"/>